<keyword evidence="7" id="KW-1185">Reference proteome</keyword>
<sequence>MASSTLTPSSTSLLTSLTKYSKTSRSSPNLKSQNNLNKNNDHNNSKSVSGSNGFDSRAATTTSSSAIFKSNSNNNIESIQSLSSSSPSSSSSSTSRMNRHQTEEINEDSIYSIQLKRITYTQNHQNLPNSTDNDRQCNINQNYHQHHATINLSWNRKKHPSCRNEELVTRCDQVDRSTLHYSNGGEDNSIEDQQYLQWETRQLRTIKAANFEHLVQYILLLTDHQQQSLRNRKKKPKSKKTIRPNSSSHSIRLKYGNRSEDLNHHRNRLRTHRDERNIRKKGQNNFQDGQGDGNDNDGDYNNYDENDGDGDSSFDDNIEKNVNSENDDYDDEDEDNGFDLESNHLMEERNNVAHSMHVLFATYRQFCYPWQLFREICKQKPFANPKQFNFILFYWLNNYPEDFWTVCGPTSNTTPPASTLSPSPSSLSSSPSSTKTSTSAPLLDTSIESDFLADQQSPIDSFHCQDNESLYSEYSGSSFSSGSQTYPSFTSISSNQLSSQQSPVMDSITSSSLSTSSSQSSTSSISIQTSLASSASATIAASQSQSRFLPTNLADQLISMRNIDEEVKKHCLHLLDMKRDHSQQQHPPQHPNQSIYKTINKSLSINELDAKFIAQQLTVIDLENFLTLKPYNLLATIRTKTKIEIMIRNFNLLSRHVVITILQHQTPHVVTNHWIEVAQHLRKMRNFNSLKAIIAGLTNESIYRLRNVIWAKLSRTTLSTFQNLSSIVDDVNNQTMLRHTQLFVEGTSKVSNEESFGTVPYLGTFLTDITMINTRHKNYIKLESGQKLINFEKCNKQYEILMQIQLLQKNAIAALQQHQNSHHHHQQLNVEPIYSLNHYLSLRSQLVPTIPRVARIFRQWFQMNESDLPNDRDCYKISLTIENPQSTAINTAKHSNKK</sequence>
<feature type="region of interest" description="Disordered" evidence="3">
    <location>
        <begin position="1"/>
        <end position="58"/>
    </location>
</feature>
<dbReference type="PROSITE" id="PS50009">
    <property type="entry name" value="RASGEF_CAT"/>
    <property type="match status" value="1"/>
</dbReference>
<evidence type="ECO:0000313" key="7">
    <source>
        <dbReference type="Proteomes" id="UP000070412"/>
    </source>
</evidence>
<dbReference type="OrthoDB" id="26687at2759"/>
<dbReference type="InterPro" id="IPR008937">
    <property type="entry name" value="Ras-like_GEF"/>
</dbReference>
<gene>
    <name evidence="5" type="ORF">SSS_1552</name>
</gene>
<keyword evidence="1 2" id="KW-0344">Guanine-nucleotide releasing factor</keyword>
<dbReference type="PROSITE" id="PS00720">
    <property type="entry name" value="RASGEF"/>
    <property type="match status" value="1"/>
</dbReference>
<dbReference type="InterPro" id="IPR036964">
    <property type="entry name" value="RASGEF_cat_dom_sf"/>
</dbReference>
<feature type="domain" description="Ras-GEF" evidence="4">
    <location>
        <begin position="609"/>
        <end position="843"/>
    </location>
</feature>
<evidence type="ECO:0000259" key="4">
    <source>
        <dbReference type="PROSITE" id="PS50009"/>
    </source>
</evidence>
<dbReference type="EMBL" id="WVUK01000055">
    <property type="protein sequence ID" value="KAF7493578.1"/>
    <property type="molecule type" value="Genomic_DNA"/>
</dbReference>
<dbReference type="SUPFAM" id="SSF48366">
    <property type="entry name" value="Ras GEF"/>
    <property type="match status" value="1"/>
</dbReference>
<feature type="region of interest" description="Disordered" evidence="3">
    <location>
        <begin position="414"/>
        <end position="440"/>
    </location>
</feature>
<dbReference type="SMART" id="SM00147">
    <property type="entry name" value="RasGEF"/>
    <property type="match status" value="1"/>
</dbReference>
<evidence type="ECO:0000313" key="5">
    <source>
        <dbReference type="EMBL" id="KAF7493578.1"/>
    </source>
</evidence>
<feature type="compositionally biased region" description="Low complexity" evidence="3">
    <location>
        <begin position="78"/>
        <end position="95"/>
    </location>
</feature>
<protein>
    <submittedName>
        <fullName evidence="5">Ral guanine nucleotide dissociation stimulator</fullName>
    </submittedName>
</protein>
<dbReference type="InterPro" id="IPR001895">
    <property type="entry name" value="RASGEF_cat_dom"/>
</dbReference>
<dbReference type="InterPro" id="IPR023578">
    <property type="entry name" value="Ras_GEF_dom_sf"/>
</dbReference>
<dbReference type="GO" id="GO:0007265">
    <property type="term" value="P:Ras protein signal transduction"/>
    <property type="evidence" value="ECO:0007669"/>
    <property type="project" value="TreeGrafter"/>
</dbReference>
<dbReference type="AlphaFoldDB" id="A0A834RBS0"/>
<dbReference type="Proteomes" id="UP000070412">
    <property type="component" value="Unassembled WGS sequence"/>
</dbReference>
<accession>A0A834RBS0</accession>
<dbReference type="GO" id="GO:0005886">
    <property type="term" value="C:plasma membrane"/>
    <property type="evidence" value="ECO:0007669"/>
    <property type="project" value="TreeGrafter"/>
</dbReference>
<feature type="region of interest" description="Disordered" evidence="3">
    <location>
        <begin position="490"/>
        <end position="521"/>
    </location>
</feature>
<dbReference type="Pfam" id="PF00617">
    <property type="entry name" value="RasGEF"/>
    <property type="match status" value="1"/>
</dbReference>
<organism evidence="5">
    <name type="scientific">Sarcoptes scabiei</name>
    <name type="common">Itch mite</name>
    <name type="synonym">Acarus scabiei</name>
    <dbReference type="NCBI Taxonomy" id="52283"/>
    <lineage>
        <taxon>Eukaryota</taxon>
        <taxon>Metazoa</taxon>
        <taxon>Ecdysozoa</taxon>
        <taxon>Arthropoda</taxon>
        <taxon>Chelicerata</taxon>
        <taxon>Arachnida</taxon>
        <taxon>Acari</taxon>
        <taxon>Acariformes</taxon>
        <taxon>Sarcoptiformes</taxon>
        <taxon>Astigmata</taxon>
        <taxon>Psoroptidia</taxon>
        <taxon>Sarcoptoidea</taxon>
        <taxon>Sarcoptidae</taxon>
        <taxon>Sarcoptinae</taxon>
        <taxon>Sarcoptes</taxon>
    </lineage>
</organism>
<dbReference type="PANTHER" id="PTHR23113">
    <property type="entry name" value="GUANINE NUCLEOTIDE EXCHANGE FACTOR"/>
    <property type="match status" value="1"/>
</dbReference>
<evidence type="ECO:0000256" key="3">
    <source>
        <dbReference type="SAM" id="MobiDB-lite"/>
    </source>
</evidence>
<dbReference type="GO" id="GO:0005085">
    <property type="term" value="F:guanyl-nucleotide exchange factor activity"/>
    <property type="evidence" value="ECO:0007669"/>
    <property type="project" value="UniProtKB-KW"/>
</dbReference>
<feature type="compositionally biased region" description="Basic residues" evidence="3">
    <location>
        <begin position="230"/>
        <end position="242"/>
    </location>
</feature>
<dbReference type="Gene3D" id="1.10.840.10">
    <property type="entry name" value="Ras guanine-nucleotide exchange factors catalytic domain"/>
    <property type="match status" value="1"/>
</dbReference>
<feature type="region of interest" description="Disordered" evidence="3">
    <location>
        <begin position="78"/>
        <end position="108"/>
    </location>
</feature>
<feature type="compositionally biased region" description="Acidic residues" evidence="3">
    <location>
        <begin position="294"/>
        <end position="316"/>
    </location>
</feature>
<evidence type="ECO:0000313" key="6">
    <source>
        <dbReference type="EnsemblMetazoa" id="KAF7493578.1"/>
    </source>
</evidence>
<reference evidence="6" key="3">
    <citation type="submission" date="2022-06" db="UniProtKB">
        <authorList>
            <consortium name="EnsemblMetazoa"/>
        </authorList>
    </citation>
    <scope>IDENTIFICATION</scope>
</reference>
<dbReference type="EnsemblMetazoa" id="SSS_1552s_mrna">
    <property type="protein sequence ID" value="KAF7493578.1"/>
    <property type="gene ID" value="SSS_1552"/>
</dbReference>
<reference evidence="5" key="2">
    <citation type="submission" date="2020-01" db="EMBL/GenBank/DDBJ databases">
        <authorList>
            <person name="Korhonen P.K.K."/>
            <person name="Guangxu M.G."/>
            <person name="Wang T.W."/>
            <person name="Stroehlein A.J.S."/>
            <person name="Young N.D."/>
            <person name="Ang C.-S.A."/>
            <person name="Fernando D.W.F."/>
            <person name="Lu H.L."/>
            <person name="Taylor S.T."/>
            <person name="Ehtesham M.E.M."/>
            <person name="Najaraj S.H.N."/>
            <person name="Harsha G.H.G."/>
            <person name="Madugundu A.M."/>
            <person name="Renuse S.R."/>
            <person name="Holt D.H."/>
            <person name="Pandey A.P."/>
            <person name="Papenfuss A.P."/>
            <person name="Gasser R.B.G."/>
            <person name="Fischer K.F."/>
        </authorList>
    </citation>
    <scope>NUCLEOTIDE SEQUENCE</scope>
    <source>
        <strain evidence="5">SSS_KF_BRIS2020</strain>
    </source>
</reference>
<dbReference type="PANTHER" id="PTHR23113:SF312">
    <property type="entry name" value="RAL GUANINE NUCLEOTIDE DISSOCIATION STIMULATOR-LIKE, ISOFORM E"/>
    <property type="match status" value="1"/>
</dbReference>
<feature type="compositionally biased region" description="Low complexity" evidence="3">
    <location>
        <begin position="1"/>
        <end position="38"/>
    </location>
</feature>
<evidence type="ECO:0000256" key="1">
    <source>
        <dbReference type="ARBA" id="ARBA00022658"/>
    </source>
</evidence>
<feature type="region of interest" description="Disordered" evidence="3">
    <location>
        <begin position="226"/>
        <end position="339"/>
    </location>
</feature>
<reference evidence="7" key="1">
    <citation type="journal article" date="2020" name="PLoS Negl. Trop. Dis.">
        <title>High-quality nuclear genome for Sarcoptes scabiei-A critical resource for a neglected parasite.</title>
        <authorList>
            <person name="Korhonen P.K."/>
            <person name="Gasser R.B."/>
            <person name="Ma G."/>
            <person name="Wang T."/>
            <person name="Stroehlein A.J."/>
            <person name="Young N.D."/>
            <person name="Ang C.S."/>
            <person name="Fernando D.D."/>
            <person name="Lu H.C."/>
            <person name="Taylor S."/>
            <person name="Reynolds S.L."/>
            <person name="Mofiz E."/>
            <person name="Najaraj S.H."/>
            <person name="Gowda H."/>
            <person name="Madugundu A."/>
            <person name="Renuse S."/>
            <person name="Holt D."/>
            <person name="Pandey A."/>
            <person name="Papenfuss A.T."/>
            <person name="Fischer K."/>
        </authorList>
    </citation>
    <scope>NUCLEOTIDE SEQUENCE [LARGE SCALE GENOMIC DNA]</scope>
</reference>
<evidence type="ECO:0000256" key="2">
    <source>
        <dbReference type="PROSITE-ProRule" id="PRU00168"/>
    </source>
</evidence>
<proteinExistence type="predicted"/>
<dbReference type="InterPro" id="IPR019804">
    <property type="entry name" value="Ras_G-nucl-exch_fac_CS"/>
</dbReference>
<name>A0A834RBS0_SARSC</name>
<feature type="compositionally biased region" description="Acidic residues" evidence="3">
    <location>
        <begin position="325"/>
        <end position="338"/>
    </location>
</feature>